<dbReference type="GeneID" id="5545338"/>
<gene>
    <name evidence="1" type="ORF">Kpol_1072p9</name>
</gene>
<dbReference type="InParanoid" id="A7TKM7"/>
<protein>
    <recommendedName>
        <fullName evidence="3">SWI5-dependent HO expression protein 4</fullName>
    </recommendedName>
</protein>
<proteinExistence type="predicted"/>
<organism evidence="2">
    <name type="scientific">Vanderwaltozyma polyspora (strain ATCC 22028 / DSM 70294 / BCRC 21397 / CBS 2163 / NBRC 10782 / NRRL Y-8283 / UCD 57-17)</name>
    <name type="common">Kluyveromyces polysporus</name>
    <dbReference type="NCBI Taxonomy" id="436907"/>
    <lineage>
        <taxon>Eukaryota</taxon>
        <taxon>Fungi</taxon>
        <taxon>Dikarya</taxon>
        <taxon>Ascomycota</taxon>
        <taxon>Saccharomycotina</taxon>
        <taxon>Saccharomycetes</taxon>
        <taxon>Saccharomycetales</taxon>
        <taxon>Saccharomycetaceae</taxon>
        <taxon>Vanderwaltozyma</taxon>
    </lineage>
</organism>
<dbReference type="PANTHER" id="PTHR10957">
    <property type="entry name" value="RAP1 GTPASE-GDP DISSOCIATION STIMULATOR 1"/>
    <property type="match status" value="1"/>
</dbReference>
<keyword evidence="2" id="KW-1185">Reference proteome</keyword>
<reference evidence="1 2" key="1">
    <citation type="journal article" date="2007" name="Proc. Natl. Acad. Sci. U.S.A.">
        <title>Independent sorting-out of thousands of duplicated gene pairs in two yeast species descended from a whole-genome duplication.</title>
        <authorList>
            <person name="Scannell D.R."/>
            <person name="Frank A.C."/>
            <person name="Conant G.C."/>
            <person name="Byrne K.P."/>
            <person name="Woolfit M."/>
            <person name="Wolfe K.H."/>
        </authorList>
    </citation>
    <scope>NUCLEOTIDE SEQUENCE [LARGE SCALE GENOMIC DNA]</scope>
    <source>
        <strain evidence="2">ATCC 22028 / DSM 70294 / BCRC 21397 / CBS 2163 / NBRC 10782 / NRRL Y-8283 / UCD 57-17</strain>
    </source>
</reference>
<dbReference type="Proteomes" id="UP000000267">
    <property type="component" value="Unassembled WGS sequence"/>
</dbReference>
<dbReference type="OMA" id="ESCFNNG"/>
<dbReference type="InterPro" id="IPR040144">
    <property type="entry name" value="RAP1GDS1"/>
</dbReference>
<name>A7TKM7_VANPO</name>
<dbReference type="EMBL" id="DS480409">
    <property type="protein sequence ID" value="EDO17139.1"/>
    <property type="molecule type" value="Genomic_DNA"/>
</dbReference>
<dbReference type="GO" id="GO:0030010">
    <property type="term" value="P:establishment of cell polarity"/>
    <property type="evidence" value="ECO:0007669"/>
    <property type="project" value="EnsemblFungi"/>
</dbReference>
<dbReference type="AlphaFoldDB" id="A7TKM7"/>
<dbReference type="RefSeq" id="XP_001644997.1">
    <property type="nucleotide sequence ID" value="XM_001644947.1"/>
</dbReference>
<dbReference type="KEGG" id="vpo:Kpol_1072p9"/>
<dbReference type="HOGENOM" id="CLU_436179_0_0_1"/>
<dbReference type="GO" id="GO:0005085">
    <property type="term" value="F:guanyl-nucleotide exchange factor activity"/>
    <property type="evidence" value="ECO:0007669"/>
    <property type="project" value="InterPro"/>
</dbReference>
<dbReference type="PhylomeDB" id="A7TKM7"/>
<dbReference type="OrthoDB" id="4059796at2759"/>
<dbReference type="FunCoup" id="A7TKM7">
    <property type="interactions" value="71"/>
</dbReference>
<dbReference type="GO" id="GO:1903338">
    <property type="term" value="P:regulation of cell wall organization or biogenesis"/>
    <property type="evidence" value="ECO:0007669"/>
    <property type="project" value="EnsemblFungi"/>
</dbReference>
<accession>A7TKM7</accession>
<sequence length="620" mass="70014">MDYEELLFGLQPIINADPINTIPIQEVYLESYLTVLDQLAVSLRAPNNRDVVGHTGLLSNLLRVLNGILDICFHNDYQNLPWFKLASELIRCIANSLIDNNTNREITMGNVANKNEILDYYIGRILKLTSLGDDETILEQLQMRSIVLVKNLCLESNEYTLKLSKTLKGPLLSFLGVSQHVYLNDPDSAVLATELFNEFVQVNCDGIKIEELRFLSLFIERVSKTIENIVIDEDVESTEIVTNSTEKEEKEEIEDDPSVDIQMNLIMAAEAIVSKNYTLDFTSNTTETTNIQLSLFNALEILSVKEFHNKLIIMRRIVSTIGHISANNTNSNRNEQEICIDILKNSQFGYKLAAASIVLSNSINCKEDANILSKQLEISDVIPIGKYFRDPMQFQGYLDLLKKLLNLSSAMFITKDEMKDLSTVIKICHDQTKYFSSLSPLLDNLINKFLVTVPSSTIKNIVNDPNDSLFLDVIIERGGILVCLLLDKLLVTRDSISEDILDKLFKSAFQFQDSSVASSQEGAGVSMSFLFHISKTIGIYLRNCAQDKINNNIIFTNHIDKFLVLMETLLSLKDKTDRASESCFNNGKFVSGMSIELLKNIDVLTIDETKLYDISKEYFS</sequence>
<evidence type="ECO:0008006" key="3">
    <source>
        <dbReference type="Google" id="ProtNLM"/>
    </source>
</evidence>
<dbReference type="eggNOG" id="ENOG502QQB4">
    <property type="taxonomic scope" value="Eukaryota"/>
</dbReference>
<evidence type="ECO:0000313" key="2">
    <source>
        <dbReference type="Proteomes" id="UP000000267"/>
    </source>
</evidence>
<dbReference type="GO" id="GO:0007266">
    <property type="term" value="P:Rho protein signal transduction"/>
    <property type="evidence" value="ECO:0007669"/>
    <property type="project" value="EnsemblFungi"/>
</dbReference>
<evidence type="ECO:0000313" key="1">
    <source>
        <dbReference type="EMBL" id="EDO17139.1"/>
    </source>
</evidence>